<proteinExistence type="inferred from homology"/>
<keyword evidence="14" id="KW-0040">ANK repeat</keyword>
<name>A0A813CBU6_9DINO</name>
<keyword evidence="4" id="KW-0808">Transferase</keyword>
<dbReference type="GO" id="GO:0004674">
    <property type="term" value="F:protein serine/threonine kinase activity"/>
    <property type="evidence" value="ECO:0007669"/>
    <property type="project" value="UniProtKB-KW"/>
</dbReference>
<evidence type="ECO:0000256" key="10">
    <source>
        <dbReference type="ARBA" id="ARBA00022840"/>
    </source>
</evidence>
<dbReference type="InterPro" id="IPR002110">
    <property type="entry name" value="Ankyrin_rpt"/>
</dbReference>
<dbReference type="PANTHER" id="PTHR44899:SF3">
    <property type="entry name" value="SERINE_THREONINE-PROTEIN KINASE NEK1"/>
    <property type="match status" value="1"/>
</dbReference>
<evidence type="ECO:0000259" key="19">
    <source>
        <dbReference type="PROSITE" id="PS50222"/>
    </source>
</evidence>
<dbReference type="SMART" id="SM00220">
    <property type="entry name" value="S_TKc"/>
    <property type="match status" value="2"/>
</dbReference>
<dbReference type="Gene3D" id="1.10.238.10">
    <property type="entry name" value="EF-hand"/>
    <property type="match status" value="3"/>
</dbReference>
<dbReference type="SUPFAM" id="SSF56112">
    <property type="entry name" value="Protein kinase-like (PK-like)"/>
    <property type="match status" value="2"/>
</dbReference>
<evidence type="ECO:0000256" key="1">
    <source>
        <dbReference type="ARBA" id="ARBA00001946"/>
    </source>
</evidence>
<dbReference type="Pfam" id="PF12796">
    <property type="entry name" value="Ank_2"/>
    <property type="match status" value="1"/>
</dbReference>
<dbReference type="PANTHER" id="PTHR44899">
    <property type="entry name" value="CAMK FAMILY PROTEIN KINASE"/>
    <property type="match status" value="1"/>
</dbReference>
<dbReference type="InterPro" id="IPR036361">
    <property type="entry name" value="SAP_dom_sf"/>
</dbReference>
<dbReference type="InterPro" id="IPR011009">
    <property type="entry name" value="Kinase-like_dom_sf"/>
</dbReference>
<keyword evidence="8" id="KW-0418">Kinase</keyword>
<dbReference type="Gene3D" id="3.30.200.20">
    <property type="entry name" value="Phosphorylase Kinase, domain 1"/>
    <property type="match status" value="2"/>
</dbReference>
<keyword evidence="6" id="KW-0677">Repeat</keyword>
<sequence length="2386" mass="265280">MLGPRSDKHEAQHLEGSKAMATQSYVKGEVVEVWSNSLKSWIPDAVVLEAPDRDCVIDGYAIPAGAVKVTSSAGTKWILPDQVPSALRKVQGGDVPPSEPHLPPLPGAKPAEAAKQKPGMCKMGCGRPVQPGLTRGMKAFDTCCKKCAQGKGGHDANCGGSTAKPLARSITTEIEDPQTWLLDLLSSADSFNKYSSKIVATVSGDAGTLSAAQAQDAVSKHLLRPIGTTLPVEMRAAEDWVSRHGKDGVLDVPAFTKLAHQILQDRVRTWFPEKLVAKTHSFVRQNPARVEAVYEVGKLLGEGSFGKVYTVQHRISGESRVCKKIAKLKGKEGMKVEEILQEIESMATLDHPNVIKVYEYFQDRDSVSQIMEPCYGGELQDRINEVFQKGKPCYSEEFVCDVMKQTFRALAFMHSHNFMHKDLKPQNIMLVSKDSASIKVIDFGLAELFEPDQKHSDAFGGTLLYMAPEVFRLKLEFKSDIWSAGVIHYNLMAGDYPFMAAWPLPKGKTMEWWQTELTRSICEDSFRDNKHLKTWTPESRDLMRQTLEKSVSKRPDAAACLEHAWFKKHETAPPPLSVGITQCLDAYAGQPELKKAVFLLIAHMCTAPALSELRAIFTHFDTLNQGCLVSSDFRDVLYKSGMSPLQVERIVHALDQDRSGTVTWTEFIAGALCVSVCGNKRLVEAAFAVFDKDADGKVSQSDFEDMFAKGDVEALWRKHLPRELQFMGDAGADGKYLKEQFVQYMGRRMQVTSGDALVCVARLPCKLQLTCGLMYTQNLRATKPDASTLRHVLCKHHGAQSTDLRDVPKQFRNWGERSDCYAATHLEALLQAPGQVAGKSQSSLGEDTELKKRAWILQQTSDADRRLEGQYGTAYLVSWDEEKCGEERKGQYKDGDQAVAKVVGLEFLPEKEHNFAFQEVELMRALRHPHIVALRDHFLTEASLELVIVMEFCDSGDLRGEVKRRTQAKPPNLLPEATIMTWFVQMTLALNYMHQRHILHRDLKSSNVFLTTAPSGNGDYDVRIGDFGISRVLEGTVDVAATVVGTPYYMSPEVCKAEPYGYKSDIWALGCVLYEMCMLKHAFESQSLLGLVYKIVSETYEPIPPQYSADLRTLLDDILEKSSSKRPSGQELIARAYVRRFDAPGQADKDAKEARTGKGSKETTEPKAAPPPVKSTIENLKRVEPEPVQPIIEDQPVRREWHAPPFVSTPAPQHTLPEGELRVRVLLSRVRRGLSARRQNWLQVFASFDRKGDGQLKEAEFERAVTSMALGLSDQEIREDVGLVSSMLQQPTPRTKSPSVLFIQESVWLQPNRATTWSCDMFDFEARAAHRSLLRASGDLNSTRALCTLLLRARADPNCSDSITGESPLMEAACLGDRSLCLLLLQAQADISQCNSNGQQASDVAIAAGHSELAQLLAKGRAAQERNDPAAVELGVRSSPCEEQDLPQEPGTTAESSVPTQRPKGRPRGRGALSGALQKRCEEHGVPLDVLGLVASSELLKEIDRWQTLTAAELTLEWEAQGMETETESTVPRDELEARLKQLRLWRLLPMEALQDACRRVAGHLVTADQGPLSRQELVEALQVATWGGLTRLQRTRKRCAEKGIPDQKLENRERAEHVLQEFEKLENMKEADLIRQYKGKGFAHIADLSQDEVLCALKEYVLFQEMSLSHLRQICKEKNLAIRGEHRRTELIGLVTADSWQRFQIPVLKMPSTLVAQGLLDQVQRFQKKELPQLRHECRKRNLPAESYPRKQDLVNRLRNHLVWSQMTTDGLREECQAKGLKFQTVQVASNASHMLKMHAERAEKKEMVDALHSWLLTEMLELKGIPVNTVGHEVALGIFTEVERYESMPSSLLQAEYATLGMPTEPNLDDKELLRRLKQVLIWSQLSVDELVQECEARELSSGGFPNRPSEADKIQVLMDRLILSLGVDGWEKQGIPVYRLTSLEAAIVIVEELGRLEAAKQADVSAAYRLLGLPPEALDKAAMISRLKHYLVWQELRPAELRKECLKHGISAMGDPEELIALLVLKNWGVLPEDWEAPDPPDWSRFEPPPRRQSAAPAPPSAKVAAAFRELGLELSASHEQVRKAYRKLALQHHPDKNPGLQQDQAVKKFQTITSSYETVLDHMKKLTVRIFLQGASTHVPVDLFGDALHRSFPEVQHLEDWAKLLLSELAQKAMTEDDAKARDVYPGAQVRIHSLQSAMGAKLNGCEGIVETWNAATCRWNVRIAGVGVKSIRDEHLEQLNPGAFGAPKMPASSTGTDTIAIYRLLCKDGVTAVHESDFQAVVQRLLPQSEEQHKKLLWLLPKCPDGKVDVPEALSQLEKGFDQTTQTGATLAGGVGRAPVGAGGPPVPLVPGPLNPAQGGRPRNTGLRGPGGLPSPMAPNP</sequence>
<dbReference type="InterPro" id="IPR002048">
    <property type="entry name" value="EF_hand_dom"/>
</dbReference>
<feature type="region of interest" description="Disordered" evidence="16">
    <location>
        <begin position="2333"/>
        <end position="2386"/>
    </location>
</feature>
<dbReference type="EC" id="2.7.11.1" evidence="2"/>
<evidence type="ECO:0000313" key="21">
    <source>
        <dbReference type="Proteomes" id="UP000601435"/>
    </source>
</evidence>
<feature type="domain" description="EF-hand" evidence="19">
    <location>
        <begin position="1236"/>
        <end position="1271"/>
    </location>
</feature>
<feature type="repeat" description="ANK" evidence="14">
    <location>
        <begin position="1364"/>
        <end position="1396"/>
    </location>
</feature>
<keyword evidence="7 15" id="KW-0547">Nucleotide-binding</keyword>
<keyword evidence="9" id="KW-0106">Calcium</keyword>
<dbReference type="PROSITE" id="PS50076">
    <property type="entry name" value="DNAJ_2"/>
    <property type="match status" value="1"/>
</dbReference>
<dbReference type="PROSITE" id="PS50222">
    <property type="entry name" value="EF_HAND_2"/>
    <property type="match status" value="3"/>
</dbReference>
<dbReference type="InterPro" id="IPR036770">
    <property type="entry name" value="Ankyrin_rpt-contain_sf"/>
</dbReference>
<dbReference type="PRINTS" id="PR00625">
    <property type="entry name" value="JDOMAIN"/>
</dbReference>
<gene>
    <name evidence="20" type="primary">Nek1</name>
    <name evidence="20" type="ORF">SNEC2469_LOCUS34679</name>
</gene>
<dbReference type="PROSITE" id="PS50011">
    <property type="entry name" value="PROTEIN_KINASE_DOM"/>
    <property type="match status" value="2"/>
</dbReference>
<dbReference type="Pfam" id="PF13202">
    <property type="entry name" value="EF-hand_5"/>
    <property type="match status" value="1"/>
</dbReference>
<dbReference type="PROSITE" id="PS50088">
    <property type="entry name" value="ANK_REPEAT"/>
    <property type="match status" value="1"/>
</dbReference>
<dbReference type="Pfam" id="PF00226">
    <property type="entry name" value="DnaJ"/>
    <property type="match status" value="1"/>
</dbReference>
<comment type="catalytic activity">
    <reaction evidence="13">
        <text>L-seryl-[protein] + ATP = O-phospho-L-seryl-[protein] + ADP + H(+)</text>
        <dbReference type="Rhea" id="RHEA:17989"/>
        <dbReference type="Rhea" id="RHEA-COMP:9863"/>
        <dbReference type="Rhea" id="RHEA-COMP:11604"/>
        <dbReference type="ChEBI" id="CHEBI:15378"/>
        <dbReference type="ChEBI" id="CHEBI:29999"/>
        <dbReference type="ChEBI" id="CHEBI:30616"/>
        <dbReference type="ChEBI" id="CHEBI:83421"/>
        <dbReference type="ChEBI" id="CHEBI:456216"/>
        <dbReference type="EC" id="2.7.11.1"/>
    </reaction>
</comment>
<feature type="compositionally biased region" description="Gly residues" evidence="16">
    <location>
        <begin position="2336"/>
        <end position="2349"/>
    </location>
</feature>
<feature type="domain" description="Protein kinase" evidence="17">
    <location>
        <begin position="294"/>
        <end position="566"/>
    </location>
</feature>
<dbReference type="SMART" id="SM00054">
    <property type="entry name" value="EFh"/>
    <property type="match status" value="4"/>
</dbReference>
<dbReference type="InterPro" id="IPR036869">
    <property type="entry name" value="J_dom_sf"/>
</dbReference>
<dbReference type="InterPro" id="IPR017441">
    <property type="entry name" value="Protein_kinase_ATP_BS"/>
</dbReference>
<dbReference type="SUPFAM" id="SSF46565">
    <property type="entry name" value="Chaperone J-domain"/>
    <property type="match status" value="1"/>
</dbReference>
<feature type="compositionally biased region" description="Polar residues" evidence="16">
    <location>
        <begin position="1450"/>
        <end position="1460"/>
    </location>
</feature>
<evidence type="ECO:0000259" key="17">
    <source>
        <dbReference type="PROSITE" id="PS50011"/>
    </source>
</evidence>
<dbReference type="InterPro" id="IPR008271">
    <property type="entry name" value="Ser/Thr_kinase_AS"/>
</dbReference>
<feature type="region of interest" description="Disordered" evidence="16">
    <location>
        <begin position="89"/>
        <end position="112"/>
    </location>
</feature>
<evidence type="ECO:0000313" key="20">
    <source>
        <dbReference type="EMBL" id="CAE7942465.1"/>
    </source>
</evidence>
<feature type="compositionally biased region" description="Basic and acidic residues" evidence="16">
    <location>
        <begin position="1144"/>
        <end position="1165"/>
    </location>
</feature>
<dbReference type="InterPro" id="IPR001623">
    <property type="entry name" value="DnaJ_domain"/>
</dbReference>
<organism evidence="20 21">
    <name type="scientific">Symbiodinium necroappetens</name>
    <dbReference type="NCBI Taxonomy" id="1628268"/>
    <lineage>
        <taxon>Eukaryota</taxon>
        <taxon>Sar</taxon>
        <taxon>Alveolata</taxon>
        <taxon>Dinophyceae</taxon>
        <taxon>Suessiales</taxon>
        <taxon>Symbiodiniaceae</taxon>
        <taxon>Symbiodinium</taxon>
    </lineage>
</organism>
<dbReference type="InterPro" id="IPR000719">
    <property type="entry name" value="Prot_kinase_dom"/>
</dbReference>
<feature type="compositionally biased region" description="Pro residues" evidence="16">
    <location>
        <begin position="97"/>
        <end position="107"/>
    </location>
</feature>
<evidence type="ECO:0000256" key="16">
    <source>
        <dbReference type="SAM" id="MobiDB-lite"/>
    </source>
</evidence>
<evidence type="ECO:0000256" key="11">
    <source>
        <dbReference type="ARBA" id="ARBA00024334"/>
    </source>
</evidence>
<evidence type="ECO:0000256" key="3">
    <source>
        <dbReference type="ARBA" id="ARBA00022527"/>
    </source>
</evidence>
<dbReference type="SUPFAM" id="SSF47473">
    <property type="entry name" value="EF-hand"/>
    <property type="match status" value="2"/>
</dbReference>
<evidence type="ECO:0000256" key="5">
    <source>
        <dbReference type="ARBA" id="ARBA00022723"/>
    </source>
</evidence>
<comment type="caution">
    <text evidence="20">The sequence shown here is derived from an EMBL/GenBank/DDBJ whole genome shotgun (WGS) entry which is preliminary data.</text>
</comment>
<dbReference type="OrthoDB" id="424326at2759"/>
<dbReference type="CDD" id="cd08215">
    <property type="entry name" value="STKc_Nek"/>
    <property type="match status" value="1"/>
</dbReference>
<feature type="region of interest" description="Disordered" evidence="16">
    <location>
        <begin position="2042"/>
        <end position="2062"/>
    </location>
</feature>
<evidence type="ECO:0000259" key="18">
    <source>
        <dbReference type="PROSITE" id="PS50076"/>
    </source>
</evidence>
<feature type="region of interest" description="Disordered" evidence="16">
    <location>
        <begin position="1435"/>
        <end position="1472"/>
    </location>
</feature>
<reference evidence="20" key="1">
    <citation type="submission" date="2021-02" db="EMBL/GenBank/DDBJ databases">
        <authorList>
            <person name="Dougan E. K."/>
            <person name="Rhodes N."/>
            <person name="Thang M."/>
            <person name="Chan C."/>
        </authorList>
    </citation>
    <scope>NUCLEOTIDE SEQUENCE</scope>
</reference>
<evidence type="ECO:0000256" key="6">
    <source>
        <dbReference type="ARBA" id="ARBA00022737"/>
    </source>
</evidence>
<keyword evidence="5" id="KW-0479">Metal-binding</keyword>
<dbReference type="SMART" id="SM00271">
    <property type="entry name" value="DnaJ"/>
    <property type="match status" value="1"/>
</dbReference>
<feature type="binding site" evidence="15">
    <location>
        <position position="323"/>
    </location>
    <ligand>
        <name>ATP</name>
        <dbReference type="ChEBI" id="CHEBI:30616"/>
    </ligand>
</feature>
<evidence type="ECO:0000256" key="8">
    <source>
        <dbReference type="ARBA" id="ARBA00022777"/>
    </source>
</evidence>
<comment type="cofactor">
    <cofactor evidence="1">
        <name>Mg(2+)</name>
        <dbReference type="ChEBI" id="CHEBI:18420"/>
    </cofactor>
</comment>
<evidence type="ECO:0000256" key="4">
    <source>
        <dbReference type="ARBA" id="ARBA00022679"/>
    </source>
</evidence>
<evidence type="ECO:0000256" key="9">
    <source>
        <dbReference type="ARBA" id="ARBA00022837"/>
    </source>
</evidence>
<evidence type="ECO:0000256" key="12">
    <source>
        <dbReference type="ARBA" id="ARBA00047899"/>
    </source>
</evidence>
<dbReference type="Gene3D" id="1.10.720.30">
    <property type="entry name" value="SAP domain"/>
    <property type="match status" value="1"/>
</dbReference>
<evidence type="ECO:0000256" key="15">
    <source>
        <dbReference type="PROSITE-ProRule" id="PRU10141"/>
    </source>
</evidence>
<accession>A0A813CBU6</accession>
<keyword evidence="21" id="KW-1185">Reference proteome</keyword>
<evidence type="ECO:0000256" key="7">
    <source>
        <dbReference type="ARBA" id="ARBA00022741"/>
    </source>
</evidence>
<dbReference type="Proteomes" id="UP000601435">
    <property type="component" value="Unassembled WGS sequence"/>
</dbReference>
<dbReference type="FunFam" id="3.30.200.20:FF:000315">
    <property type="entry name" value="Calcium-dependent protein kinase 3"/>
    <property type="match status" value="1"/>
</dbReference>
<dbReference type="Gene3D" id="1.10.510.10">
    <property type="entry name" value="Transferase(Phosphotransferase) domain 1"/>
    <property type="match status" value="2"/>
</dbReference>
<dbReference type="SMART" id="SM00513">
    <property type="entry name" value="SAP"/>
    <property type="match status" value="3"/>
</dbReference>
<dbReference type="PROSITE" id="PS00108">
    <property type="entry name" value="PROTEIN_KINASE_ST"/>
    <property type="match status" value="2"/>
</dbReference>
<feature type="compositionally biased region" description="Pro residues" evidence="16">
    <location>
        <begin position="2350"/>
        <end position="2359"/>
    </location>
</feature>
<protein>
    <recommendedName>
        <fullName evidence="2">non-specific serine/threonine protein kinase</fullName>
        <ecNumber evidence="2">2.7.11.1</ecNumber>
    </recommendedName>
</protein>
<feature type="region of interest" description="Disordered" evidence="16">
    <location>
        <begin position="1144"/>
        <end position="1173"/>
    </location>
</feature>
<evidence type="ECO:0000256" key="13">
    <source>
        <dbReference type="ARBA" id="ARBA00048679"/>
    </source>
</evidence>
<keyword evidence="3" id="KW-0723">Serine/threonine-protein kinase</keyword>
<dbReference type="InterPro" id="IPR011992">
    <property type="entry name" value="EF-hand-dom_pair"/>
</dbReference>
<dbReference type="Pfam" id="PF13833">
    <property type="entry name" value="EF-hand_8"/>
    <property type="match status" value="1"/>
</dbReference>
<dbReference type="SUPFAM" id="SSF48403">
    <property type="entry name" value="Ankyrin repeat"/>
    <property type="match status" value="1"/>
</dbReference>
<dbReference type="Pfam" id="PF00069">
    <property type="entry name" value="Pkinase"/>
    <property type="match status" value="2"/>
</dbReference>
<comment type="catalytic activity">
    <reaction evidence="12">
        <text>L-threonyl-[protein] + ATP = O-phospho-L-threonyl-[protein] + ADP + H(+)</text>
        <dbReference type="Rhea" id="RHEA:46608"/>
        <dbReference type="Rhea" id="RHEA-COMP:11060"/>
        <dbReference type="Rhea" id="RHEA-COMP:11605"/>
        <dbReference type="ChEBI" id="CHEBI:15378"/>
        <dbReference type="ChEBI" id="CHEBI:30013"/>
        <dbReference type="ChEBI" id="CHEBI:30616"/>
        <dbReference type="ChEBI" id="CHEBI:61977"/>
        <dbReference type="ChEBI" id="CHEBI:456216"/>
        <dbReference type="EC" id="2.7.11.1"/>
    </reaction>
</comment>
<dbReference type="CDD" id="cd06257">
    <property type="entry name" value="DnaJ"/>
    <property type="match status" value="1"/>
</dbReference>
<dbReference type="InterPro" id="IPR051131">
    <property type="entry name" value="NEK_Ser/Thr_kinase_NIMA"/>
</dbReference>
<evidence type="ECO:0000256" key="2">
    <source>
        <dbReference type="ARBA" id="ARBA00012513"/>
    </source>
</evidence>
<dbReference type="PROSITE" id="PS00018">
    <property type="entry name" value="EF_HAND_1"/>
    <property type="match status" value="2"/>
</dbReference>
<dbReference type="GO" id="GO:0005524">
    <property type="term" value="F:ATP binding"/>
    <property type="evidence" value="ECO:0007669"/>
    <property type="project" value="UniProtKB-UniRule"/>
</dbReference>
<feature type="domain" description="Protein kinase" evidence="17">
    <location>
        <begin position="860"/>
        <end position="1138"/>
    </location>
</feature>
<comment type="similarity">
    <text evidence="11">Belongs to the protein kinase superfamily. Ser/Thr protein kinase family. CDPK subfamily.</text>
</comment>
<dbReference type="EMBL" id="CAJNJA010096807">
    <property type="protein sequence ID" value="CAE7942465.1"/>
    <property type="molecule type" value="Genomic_DNA"/>
</dbReference>
<dbReference type="Gene3D" id="1.25.40.20">
    <property type="entry name" value="Ankyrin repeat-containing domain"/>
    <property type="match status" value="1"/>
</dbReference>
<evidence type="ECO:0000256" key="14">
    <source>
        <dbReference type="PROSITE-ProRule" id="PRU00023"/>
    </source>
</evidence>
<feature type="domain" description="EF-hand" evidence="19">
    <location>
        <begin position="642"/>
        <end position="677"/>
    </location>
</feature>
<dbReference type="GO" id="GO:0005509">
    <property type="term" value="F:calcium ion binding"/>
    <property type="evidence" value="ECO:0007669"/>
    <property type="project" value="InterPro"/>
</dbReference>
<dbReference type="InterPro" id="IPR018247">
    <property type="entry name" value="EF_Hand_1_Ca_BS"/>
</dbReference>
<dbReference type="InterPro" id="IPR003034">
    <property type="entry name" value="SAP_dom"/>
</dbReference>
<feature type="non-terminal residue" evidence="20">
    <location>
        <position position="2386"/>
    </location>
</feature>
<feature type="domain" description="J" evidence="18">
    <location>
        <begin position="2069"/>
        <end position="2149"/>
    </location>
</feature>
<dbReference type="PROSITE" id="PS00107">
    <property type="entry name" value="PROTEIN_KINASE_ATP"/>
    <property type="match status" value="1"/>
</dbReference>
<feature type="domain" description="EF-hand" evidence="19">
    <location>
        <begin position="678"/>
        <end position="713"/>
    </location>
</feature>
<keyword evidence="10 15" id="KW-0067">ATP-binding</keyword>
<dbReference type="Gene3D" id="1.10.287.110">
    <property type="entry name" value="DnaJ domain"/>
    <property type="match status" value="1"/>
</dbReference>